<evidence type="ECO:0008006" key="14">
    <source>
        <dbReference type="Google" id="ProtNLM"/>
    </source>
</evidence>
<dbReference type="PANTHER" id="PTHR30451:SF21">
    <property type="entry name" value="FIMBRIAL USHER DOMAIN-CONTAINING PROTEIN YDET-RELATED"/>
    <property type="match status" value="1"/>
</dbReference>
<evidence type="ECO:0000256" key="5">
    <source>
        <dbReference type="ARBA" id="ARBA00022558"/>
    </source>
</evidence>
<evidence type="ECO:0000256" key="1">
    <source>
        <dbReference type="ARBA" id="ARBA00004571"/>
    </source>
</evidence>
<evidence type="ECO:0000256" key="2">
    <source>
        <dbReference type="ARBA" id="ARBA00008064"/>
    </source>
</evidence>
<proteinExistence type="inferred from homology"/>
<dbReference type="PANTHER" id="PTHR30451">
    <property type="entry name" value="OUTER MEMBRANE USHER PROTEIN"/>
    <property type="match status" value="1"/>
</dbReference>
<dbReference type="InterPro" id="IPR037224">
    <property type="entry name" value="PapC_N_sf"/>
</dbReference>
<name>A0A0N9VWQ9_9GAMM</name>
<dbReference type="InterPro" id="IPR000015">
    <property type="entry name" value="Fimb_usher"/>
</dbReference>
<evidence type="ECO:0000313" key="12">
    <source>
        <dbReference type="EMBL" id="ALH95640.1"/>
    </source>
</evidence>
<dbReference type="InterPro" id="IPR042186">
    <property type="entry name" value="FimD_plug_dom"/>
</dbReference>
<dbReference type="Pfam" id="PF13953">
    <property type="entry name" value="PapC_C"/>
    <property type="match status" value="1"/>
</dbReference>
<dbReference type="GO" id="GO:0009297">
    <property type="term" value="P:pilus assembly"/>
    <property type="evidence" value="ECO:0007669"/>
    <property type="project" value="InterPro"/>
</dbReference>
<sequence>MVCTFLYAASEEFNTDFLLDLTDKITVEVVRKGYVISPGVYSFTVNLNNVISNSHVIRFYQNIDNAVEPCFDQNFIDHYQIVFDKEEYIKVDNEGCYDLKVIPKLSMDVDAAQQKINLSIPQVNLVKNPKDYIPPELFDEGINAFILNYNINSYYILRQNKQHENNIMLFLNGGFNYGAWRYRNQSVLNQYTHGHQYQTISNKFERNIIAYQARLELGDTATNSDVFDSFNFRGVQFSTDEAQINSRSQRYAPVIRGIALSNAVVEVRQNGYLIYSTQVSAGKFTIDDLYAANESGDLEITINESDGRVEKFTQAYSSVPNMIRPSQYKYQMTIGQYRSGNTQRYNPYLAQMTYSYGLNNWISPYGGILMLHKYSALLSGVAWSLGKLGAVSLDMTFAQNKLIKGMKKNGTSFKFLYSKSLNELGTNLRLIGYRYSTSNYSNLADAIEEKLMYGDHFVDTNIIKVEDNNYSSIYSQKKNQAQISLNQNLDRFGQCFFNFSQVRYWQKHFNSQNWQMGYSNNFKNLSYSLYYQKEKSKFSSSNYIAGFSFSFLFDTPKILQQHSTSMSENYQYSPNVGNSIQTSLSGSFLTDQRLGVQLQVAQFQNGQNDFSISSNYMGSKQNLNFSYTYNSNYQKIMGGISGGVLVYKNRIVFGKSMYNSPILIEAKGAEDVRIENQQGLKIDKSGYAIISNVSPYIKNRIALNGEDLGQDVIVAQSVINDVIPTKMAIIKVKFDIQRGKSILAHLNYQNYPLVTGAFIIDDSKRYVGTVGLNGQAYLAAVQDGQHFIAKWGESEHQQCTFVLPKLQDRIFGYEEINLECIKLEKN</sequence>
<keyword evidence="13" id="KW-1185">Reference proteome</keyword>
<evidence type="ECO:0000259" key="11">
    <source>
        <dbReference type="Pfam" id="PF13954"/>
    </source>
</evidence>
<dbReference type="InterPro" id="IPR025949">
    <property type="entry name" value="PapC-like_C"/>
</dbReference>
<dbReference type="Gene3D" id="2.60.40.2070">
    <property type="match status" value="1"/>
</dbReference>
<dbReference type="AlphaFoldDB" id="A0A0N9VWQ9"/>
<gene>
    <name evidence="12" type="ORF">AOY20_08925</name>
</gene>
<evidence type="ECO:0000313" key="13">
    <source>
        <dbReference type="Proteomes" id="UP000064939"/>
    </source>
</evidence>
<dbReference type="EMBL" id="CP012808">
    <property type="protein sequence ID" value="ALH95640.1"/>
    <property type="molecule type" value="Genomic_DNA"/>
</dbReference>
<keyword evidence="3" id="KW-0813">Transport</keyword>
<dbReference type="Pfam" id="PF00577">
    <property type="entry name" value="Usher"/>
    <property type="match status" value="1"/>
</dbReference>
<keyword evidence="9" id="KW-0998">Cell outer membrane</keyword>
<evidence type="ECO:0000256" key="6">
    <source>
        <dbReference type="ARBA" id="ARBA00022692"/>
    </source>
</evidence>
<feature type="domain" description="PapC-like C-terminal" evidence="10">
    <location>
        <begin position="747"/>
        <end position="801"/>
    </location>
</feature>
<dbReference type="Gene3D" id="2.60.40.2610">
    <property type="entry name" value="Outer membrane usher protein FimD, plug domain"/>
    <property type="match status" value="1"/>
</dbReference>
<keyword evidence="6" id="KW-0812">Transmembrane</keyword>
<evidence type="ECO:0000256" key="7">
    <source>
        <dbReference type="ARBA" id="ARBA00022729"/>
    </source>
</evidence>
<evidence type="ECO:0000256" key="8">
    <source>
        <dbReference type="ARBA" id="ARBA00023136"/>
    </source>
</evidence>
<dbReference type="Gene3D" id="2.60.40.3110">
    <property type="match status" value="1"/>
</dbReference>
<dbReference type="SUPFAM" id="SSF141729">
    <property type="entry name" value="FimD N-terminal domain-like"/>
    <property type="match status" value="1"/>
</dbReference>
<dbReference type="Pfam" id="PF13954">
    <property type="entry name" value="PapC_N"/>
    <property type="match status" value="1"/>
</dbReference>
<dbReference type="STRING" id="1324350.AOY20_08925"/>
<feature type="domain" description="PapC N-terminal" evidence="11">
    <location>
        <begin position="12"/>
        <end position="152"/>
    </location>
</feature>
<keyword evidence="8" id="KW-0472">Membrane</keyword>
<dbReference type="InterPro" id="IPR043142">
    <property type="entry name" value="PapC-like_C_sf"/>
</dbReference>
<organism evidence="12 13">
    <name type="scientific">Acinetobacter equi</name>
    <dbReference type="NCBI Taxonomy" id="1324350"/>
    <lineage>
        <taxon>Bacteria</taxon>
        <taxon>Pseudomonadati</taxon>
        <taxon>Pseudomonadota</taxon>
        <taxon>Gammaproteobacteria</taxon>
        <taxon>Moraxellales</taxon>
        <taxon>Moraxellaceae</taxon>
        <taxon>Acinetobacter</taxon>
    </lineage>
</organism>
<reference evidence="12 13" key="1">
    <citation type="journal article" date="2015" name="Int. J. Syst. Evol. Microbiol.">
        <title>Acinetobacter equi sp. nov. isolated from horse faeces.</title>
        <authorList>
            <person name="Poppel M.T."/>
            <person name="Skiebe E."/>
            <person name="Laue M."/>
            <person name="Bergmann H."/>
            <person name="Ebersberger I."/>
            <person name="Garn T."/>
            <person name="Fruth A."/>
            <person name="Baumgardt S."/>
            <person name="Busse H.J."/>
            <person name="Wilharm G."/>
        </authorList>
    </citation>
    <scope>NUCLEOTIDE SEQUENCE [LARGE SCALE GENOMIC DNA]</scope>
    <source>
        <strain evidence="12 13">114</strain>
    </source>
</reference>
<evidence type="ECO:0000256" key="3">
    <source>
        <dbReference type="ARBA" id="ARBA00022448"/>
    </source>
</evidence>
<evidence type="ECO:0000256" key="9">
    <source>
        <dbReference type="ARBA" id="ARBA00023237"/>
    </source>
</evidence>
<keyword evidence="7" id="KW-0732">Signal</keyword>
<dbReference type="KEGG" id="aei:AOY20_08925"/>
<comment type="similarity">
    <text evidence="2">Belongs to the fimbrial export usher family.</text>
</comment>
<accession>A0A0N9VWQ9</accession>
<evidence type="ECO:0000259" key="10">
    <source>
        <dbReference type="Pfam" id="PF13953"/>
    </source>
</evidence>
<evidence type="ECO:0000256" key="4">
    <source>
        <dbReference type="ARBA" id="ARBA00022452"/>
    </source>
</evidence>
<keyword evidence="5" id="KW-1029">Fimbrium biogenesis</keyword>
<keyword evidence="4" id="KW-1134">Transmembrane beta strand</keyword>
<dbReference type="GO" id="GO:0009279">
    <property type="term" value="C:cell outer membrane"/>
    <property type="evidence" value="ECO:0007669"/>
    <property type="project" value="UniProtKB-SubCell"/>
</dbReference>
<dbReference type="InterPro" id="IPR025885">
    <property type="entry name" value="PapC_N"/>
</dbReference>
<dbReference type="Gene3D" id="3.10.20.410">
    <property type="match status" value="1"/>
</dbReference>
<protein>
    <recommendedName>
        <fullName evidence="14">Fimbrial protein</fullName>
    </recommendedName>
</protein>
<dbReference type="Proteomes" id="UP000064939">
    <property type="component" value="Chromosome"/>
</dbReference>
<dbReference type="GO" id="GO:0015473">
    <property type="term" value="F:fimbrial usher porin activity"/>
    <property type="evidence" value="ECO:0007669"/>
    <property type="project" value="InterPro"/>
</dbReference>
<comment type="subcellular location">
    <subcellularLocation>
        <location evidence="1">Cell outer membrane</location>
        <topology evidence="1">Multi-pass membrane protein</topology>
    </subcellularLocation>
</comment>